<comment type="subcellular location">
    <subcellularLocation>
        <location evidence="1">Cell envelope</location>
    </subcellularLocation>
</comment>
<keyword evidence="4" id="KW-0732">Signal</keyword>
<dbReference type="STRING" id="1150469.RSPPHO_00667"/>
<evidence type="ECO:0000313" key="6">
    <source>
        <dbReference type="Proteomes" id="UP000033220"/>
    </source>
</evidence>
<dbReference type="OrthoDB" id="7375081at2"/>
<dbReference type="InterPro" id="IPR004682">
    <property type="entry name" value="TRAP_DctP"/>
</dbReference>
<dbReference type="GO" id="GO:0055085">
    <property type="term" value="P:transmembrane transport"/>
    <property type="evidence" value="ECO:0007669"/>
    <property type="project" value="InterPro"/>
</dbReference>
<dbReference type="EMBL" id="HE663493">
    <property type="protein sequence ID" value="CCG07293.1"/>
    <property type="molecule type" value="Genomic_DNA"/>
</dbReference>
<dbReference type="PIRSF" id="PIRSF006470">
    <property type="entry name" value="DctB"/>
    <property type="match status" value="1"/>
</dbReference>
<dbReference type="NCBIfam" id="NF037995">
    <property type="entry name" value="TRAP_S1"/>
    <property type="match status" value="1"/>
</dbReference>
<dbReference type="Pfam" id="PF03480">
    <property type="entry name" value="DctP"/>
    <property type="match status" value="1"/>
</dbReference>
<evidence type="ECO:0000256" key="3">
    <source>
        <dbReference type="ARBA" id="ARBA00022448"/>
    </source>
</evidence>
<dbReference type="GO" id="GO:0030288">
    <property type="term" value="C:outer membrane-bounded periplasmic space"/>
    <property type="evidence" value="ECO:0007669"/>
    <property type="project" value="InterPro"/>
</dbReference>
<keyword evidence="3" id="KW-0813">Transport</keyword>
<dbReference type="eggNOG" id="COG1638">
    <property type="taxonomic scope" value="Bacteria"/>
</dbReference>
<evidence type="ECO:0000313" key="5">
    <source>
        <dbReference type="EMBL" id="CCG07293.1"/>
    </source>
</evidence>
<sequence length="326" mass="35234">MKHCAVLAVIVVLLGGGVGLAREESRLETLGVGCLGQGDSALHRVVHSFIADVALRLSDALTLEDRCTTALGNEGDLWQAVRLGAMDLAVQTTSGLVPFVPELGILDIPYLFRDAGHAGRVLDGPVGELLAARLRDQGVVVLGFFEQGLRHITTRHRPVREPSDLKGLTLRIVPTPVFETMFRSLGAEVVTLNWGSLYTALRDGWVEGHDNAVLTLSAFHLNEVQSVVSLTGHVRSQGVILINSELFSGLSGAKRAALLAAARTAGQHSRENQEMRDAAILATFKANGMDVVTVDRQAFAHALAPLEGEWERRFGRDILHLIRETP</sequence>
<dbReference type="Gene3D" id="3.40.190.170">
    <property type="entry name" value="Bacterial extracellular solute-binding protein, family 7"/>
    <property type="match status" value="1"/>
</dbReference>
<name>H6SQ23_PARPM</name>
<dbReference type="Proteomes" id="UP000033220">
    <property type="component" value="Chromosome DSM 122"/>
</dbReference>
<dbReference type="RefSeq" id="WP_014413933.1">
    <property type="nucleotide sequence ID" value="NC_017059.1"/>
</dbReference>
<accession>H6SQ23</accession>
<dbReference type="CDD" id="cd13603">
    <property type="entry name" value="PBP2_TRAP_Siap_TeaA_like"/>
    <property type="match status" value="1"/>
</dbReference>
<dbReference type="AlphaFoldDB" id="H6SQ23"/>
<evidence type="ECO:0000256" key="4">
    <source>
        <dbReference type="ARBA" id="ARBA00022729"/>
    </source>
</evidence>
<dbReference type="KEGG" id="rpm:RSPPHO_00667"/>
<protein>
    <submittedName>
        <fullName evidence="5">Bacterial extracellular solute-binding protein,family 7</fullName>
    </submittedName>
</protein>
<dbReference type="PANTHER" id="PTHR33376">
    <property type="match status" value="1"/>
</dbReference>
<reference evidence="5 6" key="1">
    <citation type="submission" date="2012-02" db="EMBL/GenBank/DDBJ databases">
        <title>Shotgun genome sequence of Phaeospirillum photometricum DSM 122.</title>
        <authorList>
            <person name="Duquesne K."/>
            <person name="Sturgis J."/>
        </authorList>
    </citation>
    <scope>NUCLEOTIDE SEQUENCE [LARGE SCALE GENOMIC DNA]</scope>
    <source>
        <strain evidence="6">DSM122</strain>
    </source>
</reference>
<dbReference type="InterPro" id="IPR038404">
    <property type="entry name" value="TRAP_DctP_sf"/>
</dbReference>
<dbReference type="PANTHER" id="PTHR33376:SF4">
    <property type="entry name" value="SIALIC ACID-BINDING PERIPLASMIC PROTEIN SIAP"/>
    <property type="match status" value="1"/>
</dbReference>
<dbReference type="InterPro" id="IPR018389">
    <property type="entry name" value="DctP_fam"/>
</dbReference>
<dbReference type="PATRIC" id="fig|1150469.3.peg.770"/>
<evidence type="ECO:0000256" key="2">
    <source>
        <dbReference type="ARBA" id="ARBA00009023"/>
    </source>
</evidence>
<keyword evidence="6" id="KW-1185">Reference proteome</keyword>
<organism evidence="5 6">
    <name type="scientific">Pararhodospirillum photometricum DSM 122</name>
    <dbReference type="NCBI Taxonomy" id="1150469"/>
    <lineage>
        <taxon>Bacteria</taxon>
        <taxon>Pseudomonadati</taxon>
        <taxon>Pseudomonadota</taxon>
        <taxon>Alphaproteobacteria</taxon>
        <taxon>Rhodospirillales</taxon>
        <taxon>Rhodospirillaceae</taxon>
        <taxon>Pararhodospirillum</taxon>
    </lineage>
</organism>
<gene>
    <name evidence="5" type="ORF">RSPPHO_00667</name>
</gene>
<comment type="similarity">
    <text evidence="2">Belongs to the bacterial solute-binding protein 7 family.</text>
</comment>
<dbReference type="HOGENOM" id="CLU_036176_1_2_5"/>
<evidence type="ECO:0000256" key="1">
    <source>
        <dbReference type="ARBA" id="ARBA00004196"/>
    </source>
</evidence>
<proteinExistence type="inferred from homology"/>